<name>A0A4U8UI34_STECR</name>
<keyword evidence="1" id="KW-0732">Signal</keyword>
<proteinExistence type="predicted"/>
<accession>A0A4U8UI34</accession>
<keyword evidence="3" id="KW-1185">Reference proteome</keyword>
<feature type="signal peptide" evidence="1">
    <location>
        <begin position="1"/>
        <end position="18"/>
    </location>
</feature>
<dbReference type="OrthoDB" id="10416053at2759"/>
<feature type="chain" id="PRO_5020772990" evidence="1">
    <location>
        <begin position="19"/>
        <end position="93"/>
    </location>
</feature>
<reference evidence="2 3" key="1">
    <citation type="journal article" date="2015" name="Genome Biol.">
        <title>Comparative genomics of Steinernema reveals deeply conserved gene regulatory networks.</title>
        <authorList>
            <person name="Dillman A.R."/>
            <person name="Macchietto M."/>
            <person name="Porter C.F."/>
            <person name="Rogers A."/>
            <person name="Williams B."/>
            <person name="Antoshechkin I."/>
            <person name="Lee M.M."/>
            <person name="Goodwin Z."/>
            <person name="Lu X."/>
            <person name="Lewis E.E."/>
            <person name="Goodrich-Blair H."/>
            <person name="Stock S.P."/>
            <person name="Adams B.J."/>
            <person name="Sternberg P.W."/>
            <person name="Mortazavi A."/>
        </authorList>
    </citation>
    <scope>NUCLEOTIDE SEQUENCE [LARGE SCALE GENOMIC DNA]</scope>
    <source>
        <strain evidence="2 3">ALL</strain>
    </source>
</reference>
<dbReference type="AlphaFoldDB" id="A0A4U8UI34"/>
<sequence>MMNLFVVVFVGAAALVSASIDYDVPLNNEPLSPYLFPQFVKKSDATSTGEYVPSDIFGSGYRKRLQPKNSKSIRADSKHPLCFFTGLPCSIYQ</sequence>
<evidence type="ECO:0000256" key="1">
    <source>
        <dbReference type="SAM" id="SignalP"/>
    </source>
</evidence>
<dbReference type="EMBL" id="AZBU02000001">
    <property type="protein sequence ID" value="TMS32301.1"/>
    <property type="molecule type" value="Genomic_DNA"/>
</dbReference>
<gene>
    <name evidence="2" type="ORF">L596_000162</name>
</gene>
<evidence type="ECO:0000313" key="2">
    <source>
        <dbReference type="EMBL" id="TMS32301.1"/>
    </source>
</evidence>
<reference evidence="2 3" key="2">
    <citation type="journal article" date="2019" name="G3 (Bethesda)">
        <title>Hybrid Assembly of the Genome of the Entomopathogenic Nematode Steinernema carpocapsae Identifies the X-Chromosome.</title>
        <authorList>
            <person name="Serra L."/>
            <person name="Macchietto M."/>
            <person name="Macias-Munoz A."/>
            <person name="McGill C.J."/>
            <person name="Rodriguez I.M."/>
            <person name="Rodriguez B."/>
            <person name="Murad R."/>
            <person name="Mortazavi A."/>
        </authorList>
    </citation>
    <scope>NUCLEOTIDE SEQUENCE [LARGE SCALE GENOMIC DNA]</scope>
    <source>
        <strain evidence="2 3">ALL</strain>
    </source>
</reference>
<protein>
    <submittedName>
        <fullName evidence="2">Uncharacterized protein</fullName>
    </submittedName>
</protein>
<organism evidence="2 3">
    <name type="scientific">Steinernema carpocapsae</name>
    <name type="common">Entomopathogenic nematode</name>
    <dbReference type="NCBI Taxonomy" id="34508"/>
    <lineage>
        <taxon>Eukaryota</taxon>
        <taxon>Metazoa</taxon>
        <taxon>Ecdysozoa</taxon>
        <taxon>Nematoda</taxon>
        <taxon>Chromadorea</taxon>
        <taxon>Rhabditida</taxon>
        <taxon>Tylenchina</taxon>
        <taxon>Panagrolaimomorpha</taxon>
        <taxon>Strongyloidoidea</taxon>
        <taxon>Steinernematidae</taxon>
        <taxon>Steinernema</taxon>
    </lineage>
</organism>
<comment type="caution">
    <text evidence="2">The sequence shown here is derived from an EMBL/GenBank/DDBJ whole genome shotgun (WGS) entry which is preliminary data.</text>
</comment>
<evidence type="ECO:0000313" key="3">
    <source>
        <dbReference type="Proteomes" id="UP000298663"/>
    </source>
</evidence>
<dbReference type="EMBL" id="CM016762">
    <property type="protein sequence ID" value="TMS32301.1"/>
    <property type="molecule type" value="Genomic_DNA"/>
</dbReference>
<dbReference type="Proteomes" id="UP000298663">
    <property type="component" value="Chromosome X"/>
</dbReference>